<name>A0AAW2H686_9NEOP</name>
<dbReference type="SUPFAM" id="SSF54747">
    <property type="entry name" value="Ribosomal L11/L12e N-terminal domain"/>
    <property type="match status" value="1"/>
</dbReference>
<dbReference type="InterPro" id="IPR036796">
    <property type="entry name" value="Ribosomal_uL11_N_sf"/>
</dbReference>
<dbReference type="PANTHER" id="PTHR11661:SF1">
    <property type="entry name" value="LARGE RIBOSOMAL SUBUNIT PROTEIN UL11M"/>
    <property type="match status" value="1"/>
</dbReference>
<evidence type="ECO:0000256" key="1">
    <source>
        <dbReference type="ARBA" id="ARBA00010537"/>
    </source>
</evidence>
<dbReference type="GO" id="GO:0022625">
    <property type="term" value="C:cytosolic large ribosomal subunit"/>
    <property type="evidence" value="ECO:0007669"/>
    <property type="project" value="TreeGrafter"/>
</dbReference>
<comment type="caution">
    <text evidence="14">The sequence shown here is derived from an EMBL/GenBank/DDBJ whole genome shotgun (WGS) entry which is preliminary data.</text>
</comment>
<sequence length="108" mass="11778">MAFCKDFNGLTAEHKPGTPIPAIVSIYEDKSFSIIIKQPPVSHFLKEFAKIQKGSSNPGKEIVGKIAKSDIQKIIELKKADLNSNDAEAAYRMIEGSARSMGLEVIEG</sequence>
<proteinExistence type="inferred from homology"/>
<evidence type="ECO:0000256" key="7">
    <source>
        <dbReference type="ARBA" id="ARBA00035320"/>
    </source>
</evidence>
<dbReference type="SUPFAM" id="SSF46906">
    <property type="entry name" value="Ribosomal protein L11, C-terminal domain"/>
    <property type="match status" value="1"/>
</dbReference>
<evidence type="ECO:0000256" key="3">
    <source>
        <dbReference type="ARBA" id="ARBA00022884"/>
    </source>
</evidence>
<keyword evidence="5 11" id="KW-0687">Ribonucleoprotein</keyword>
<dbReference type="GO" id="GO:0006412">
    <property type="term" value="P:translation"/>
    <property type="evidence" value="ECO:0007669"/>
    <property type="project" value="InterPro"/>
</dbReference>
<accession>A0AAW2H686</accession>
<dbReference type="HAMAP" id="MF_00736">
    <property type="entry name" value="Ribosomal_uL11"/>
    <property type="match status" value="1"/>
</dbReference>
<feature type="domain" description="Large ribosomal subunit protein uL11 N-terminal" evidence="13">
    <location>
        <begin position="1"/>
        <end position="32"/>
    </location>
</feature>
<gene>
    <name evidence="14" type="ORF">PYX00_011116</name>
</gene>
<dbReference type="Pfam" id="PF00298">
    <property type="entry name" value="Ribosomal_L11"/>
    <property type="match status" value="1"/>
</dbReference>
<dbReference type="PANTHER" id="PTHR11661">
    <property type="entry name" value="60S RIBOSOMAL PROTEIN L12"/>
    <property type="match status" value="1"/>
</dbReference>
<dbReference type="CDD" id="cd00349">
    <property type="entry name" value="Ribosomal_L11"/>
    <property type="match status" value="1"/>
</dbReference>
<evidence type="ECO:0000256" key="8">
    <source>
        <dbReference type="ARBA" id="ARBA00038782"/>
    </source>
</evidence>
<keyword evidence="2" id="KW-0699">rRNA-binding</keyword>
<dbReference type="SMART" id="SM00649">
    <property type="entry name" value="RL11"/>
    <property type="match status" value="1"/>
</dbReference>
<protein>
    <recommendedName>
        <fullName evidence="6">Large ribosomal subunit protein uL11</fullName>
    </recommendedName>
    <alternativeName>
        <fullName evidence="10">39S ribosomal protein L11, mitochondrial</fullName>
    </alternativeName>
    <alternativeName>
        <fullName evidence="7">60S ribosomal protein L12</fullName>
    </alternativeName>
    <alternativeName>
        <fullName evidence="9">Large ribosomal subunit protein uL11m</fullName>
    </alternativeName>
</protein>
<evidence type="ECO:0000256" key="9">
    <source>
        <dbReference type="ARBA" id="ARBA00040104"/>
    </source>
</evidence>
<comment type="subunit">
    <text evidence="8">Component of the mitochondrial ribosome large subunit (39S) which comprises a 16S rRNA and about 50 distinct proteins.</text>
</comment>
<dbReference type="InterPro" id="IPR036769">
    <property type="entry name" value="Ribosomal_uL11_C_sf"/>
</dbReference>
<dbReference type="InterPro" id="IPR020785">
    <property type="entry name" value="Ribosomal_uL11_CS"/>
</dbReference>
<evidence type="ECO:0000256" key="11">
    <source>
        <dbReference type="RuleBase" id="RU003978"/>
    </source>
</evidence>
<dbReference type="InterPro" id="IPR000911">
    <property type="entry name" value="Ribosomal_uL11"/>
</dbReference>
<evidence type="ECO:0000256" key="5">
    <source>
        <dbReference type="ARBA" id="ARBA00023274"/>
    </source>
</evidence>
<dbReference type="Gene3D" id="1.10.10.250">
    <property type="entry name" value="Ribosomal protein L11, C-terminal domain"/>
    <property type="match status" value="1"/>
</dbReference>
<evidence type="ECO:0000313" key="14">
    <source>
        <dbReference type="EMBL" id="KAL0263817.1"/>
    </source>
</evidence>
<organism evidence="14">
    <name type="scientific">Menopon gallinae</name>
    <name type="common">poultry shaft louse</name>
    <dbReference type="NCBI Taxonomy" id="328185"/>
    <lineage>
        <taxon>Eukaryota</taxon>
        <taxon>Metazoa</taxon>
        <taxon>Ecdysozoa</taxon>
        <taxon>Arthropoda</taxon>
        <taxon>Hexapoda</taxon>
        <taxon>Insecta</taxon>
        <taxon>Pterygota</taxon>
        <taxon>Neoptera</taxon>
        <taxon>Paraneoptera</taxon>
        <taxon>Psocodea</taxon>
        <taxon>Troctomorpha</taxon>
        <taxon>Phthiraptera</taxon>
        <taxon>Amblycera</taxon>
        <taxon>Menoponidae</taxon>
        <taxon>Menopon</taxon>
    </lineage>
</organism>
<comment type="similarity">
    <text evidence="1 11">Belongs to the universal ribosomal protein uL11 family.</text>
</comment>
<dbReference type="PROSITE" id="PS00359">
    <property type="entry name" value="RIBOSOMAL_L11"/>
    <property type="match status" value="1"/>
</dbReference>
<reference evidence="14" key="1">
    <citation type="journal article" date="2024" name="Gigascience">
        <title>Chromosome-level genome of the poultry shaft louse Menopon gallinae provides insight into the host-switching and adaptive evolution of parasitic lice.</title>
        <authorList>
            <person name="Xu Y."/>
            <person name="Ma L."/>
            <person name="Liu S."/>
            <person name="Liang Y."/>
            <person name="Liu Q."/>
            <person name="He Z."/>
            <person name="Tian L."/>
            <person name="Duan Y."/>
            <person name="Cai W."/>
            <person name="Li H."/>
            <person name="Song F."/>
        </authorList>
    </citation>
    <scope>NUCLEOTIDE SEQUENCE</scope>
    <source>
        <strain evidence="14">Cailab_2023a</strain>
    </source>
</reference>
<dbReference type="GO" id="GO:0070180">
    <property type="term" value="F:large ribosomal subunit rRNA binding"/>
    <property type="evidence" value="ECO:0007669"/>
    <property type="project" value="TreeGrafter"/>
</dbReference>
<keyword evidence="3" id="KW-0694">RNA-binding</keyword>
<evidence type="ECO:0000259" key="13">
    <source>
        <dbReference type="Pfam" id="PF03946"/>
    </source>
</evidence>
<dbReference type="AlphaFoldDB" id="A0AAW2H686"/>
<evidence type="ECO:0000259" key="12">
    <source>
        <dbReference type="Pfam" id="PF00298"/>
    </source>
</evidence>
<dbReference type="EMBL" id="JARGDH010000093">
    <property type="protein sequence ID" value="KAL0263817.1"/>
    <property type="molecule type" value="Genomic_DNA"/>
</dbReference>
<evidence type="ECO:0000256" key="6">
    <source>
        <dbReference type="ARBA" id="ARBA00035203"/>
    </source>
</evidence>
<dbReference type="GO" id="GO:0003735">
    <property type="term" value="F:structural constituent of ribosome"/>
    <property type="evidence" value="ECO:0007669"/>
    <property type="project" value="InterPro"/>
</dbReference>
<dbReference type="InterPro" id="IPR020784">
    <property type="entry name" value="Ribosomal_uL11_N"/>
</dbReference>
<dbReference type="InterPro" id="IPR020783">
    <property type="entry name" value="Ribosomal_uL11_C"/>
</dbReference>
<evidence type="ECO:0000256" key="2">
    <source>
        <dbReference type="ARBA" id="ARBA00022730"/>
    </source>
</evidence>
<dbReference type="Gene3D" id="3.30.1550.10">
    <property type="entry name" value="Ribosomal protein L11/L12, N-terminal domain"/>
    <property type="match status" value="1"/>
</dbReference>
<keyword evidence="4 11" id="KW-0689">Ribosomal protein</keyword>
<feature type="domain" description="Large ribosomal subunit protein uL11 C-terminal" evidence="12">
    <location>
        <begin position="37"/>
        <end position="105"/>
    </location>
</feature>
<evidence type="ECO:0000256" key="10">
    <source>
        <dbReference type="ARBA" id="ARBA00041455"/>
    </source>
</evidence>
<evidence type="ECO:0000256" key="4">
    <source>
        <dbReference type="ARBA" id="ARBA00022980"/>
    </source>
</evidence>
<dbReference type="Pfam" id="PF03946">
    <property type="entry name" value="Ribosomal_L11_N"/>
    <property type="match status" value="1"/>
</dbReference>